<keyword evidence="3 6" id="KW-0812">Transmembrane</keyword>
<organism evidence="8 9">
    <name type="scientific">Teichococcus globiformis</name>
    <dbReference type="NCBI Taxonomy" id="2307229"/>
    <lineage>
        <taxon>Bacteria</taxon>
        <taxon>Pseudomonadati</taxon>
        <taxon>Pseudomonadota</taxon>
        <taxon>Alphaproteobacteria</taxon>
        <taxon>Acetobacterales</taxon>
        <taxon>Roseomonadaceae</taxon>
        <taxon>Roseomonas</taxon>
    </lineage>
</organism>
<sequence>MRPAQGGSALGDAQLSSYCNGMIPLSPPHSVLAGQILRFGTVGSIGFLIDSAVLYAALWLGAGPYVGRVASYVVAATANWLLNRLWTFRGAGRQRPVRQWLLFLLVNLIGFAVNYGTYAVLFNQSSLVSTHPVLGVAAGSIAGMTGNFILNRWLVFGTSQQNRALEGQSTSSLHTRPQKNKI</sequence>
<gene>
    <name evidence="8" type="ORF">ACFOD4_05750</name>
</gene>
<comment type="similarity">
    <text evidence="2">Belongs to the GtrA family.</text>
</comment>
<keyword evidence="4 6" id="KW-1133">Transmembrane helix</keyword>
<evidence type="ECO:0000256" key="1">
    <source>
        <dbReference type="ARBA" id="ARBA00004141"/>
    </source>
</evidence>
<dbReference type="InterPro" id="IPR051401">
    <property type="entry name" value="GtrA_CellWall_Glycosyl"/>
</dbReference>
<evidence type="ECO:0000313" key="8">
    <source>
        <dbReference type="EMBL" id="MFC3124561.1"/>
    </source>
</evidence>
<evidence type="ECO:0000256" key="4">
    <source>
        <dbReference type="ARBA" id="ARBA00022989"/>
    </source>
</evidence>
<dbReference type="Pfam" id="PF04138">
    <property type="entry name" value="GtrA_DPMS_TM"/>
    <property type="match status" value="1"/>
</dbReference>
<evidence type="ECO:0000256" key="2">
    <source>
        <dbReference type="ARBA" id="ARBA00009399"/>
    </source>
</evidence>
<dbReference type="PANTHER" id="PTHR38459">
    <property type="entry name" value="PROPHAGE BACTOPRENOL-LINKED GLUCOSE TRANSLOCASE HOMOLOG"/>
    <property type="match status" value="1"/>
</dbReference>
<feature type="transmembrane region" description="Helical" evidence="6">
    <location>
        <begin position="133"/>
        <end position="155"/>
    </location>
</feature>
<dbReference type="InterPro" id="IPR007267">
    <property type="entry name" value="GtrA_DPMS_TM"/>
</dbReference>
<evidence type="ECO:0000313" key="9">
    <source>
        <dbReference type="Proteomes" id="UP001595593"/>
    </source>
</evidence>
<feature type="transmembrane region" description="Helical" evidence="6">
    <location>
        <begin position="69"/>
        <end position="88"/>
    </location>
</feature>
<feature type="transmembrane region" description="Helical" evidence="6">
    <location>
        <begin position="36"/>
        <end position="57"/>
    </location>
</feature>
<reference evidence="9" key="1">
    <citation type="journal article" date="2019" name="Int. J. Syst. Evol. Microbiol.">
        <title>The Global Catalogue of Microorganisms (GCM) 10K type strain sequencing project: providing services to taxonomists for standard genome sequencing and annotation.</title>
        <authorList>
            <consortium name="The Broad Institute Genomics Platform"/>
            <consortium name="The Broad Institute Genome Sequencing Center for Infectious Disease"/>
            <person name="Wu L."/>
            <person name="Ma J."/>
        </authorList>
    </citation>
    <scope>NUCLEOTIDE SEQUENCE [LARGE SCALE GENOMIC DNA]</scope>
    <source>
        <strain evidence="9">KCTC 52094</strain>
    </source>
</reference>
<evidence type="ECO:0000256" key="6">
    <source>
        <dbReference type="SAM" id="Phobius"/>
    </source>
</evidence>
<feature type="domain" description="GtrA/DPMS transmembrane" evidence="7">
    <location>
        <begin position="38"/>
        <end position="156"/>
    </location>
</feature>
<evidence type="ECO:0000256" key="5">
    <source>
        <dbReference type="ARBA" id="ARBA00023136"/>
    </source>
</evidence>
<evidence type="ECO:0000259" key="7">
    <source>
        <dbReference type="Pfam" id="PF04138"/>
    </source>
</evidence>
<keyword evidence="5 6" id="KW-0472">Membrane</keyword>
<dbReference type="Proteomes" id="UP001595593">
    <property type="component" value="Unassembled WGS sequence"/>
</dbReference>
<keyword evidence="9" id="KW-1185">Reference proteome</keyword>
<protein>
    <submittedName>
        <fullName evidence="8">GtrA family protein</fullName>
    </submittedName>
</protein>
<evidence type="ECO:0000256" key="3">
    <source>
        <dbReference type="ARBA" id="ARBA00022692"/>
    </source>
</evidence>
<proteinExistence type="inferred from homology"/>
<comment type="caution">
    <text evidence="8">The sequence shown here is derived from an EMBL/GenBank/DDBJ whole genome shotgun (WGS) entry which is preliminary data.</text>
</comment>
<dbReference type="EMBL" id="JBHRTN010000007">
    <property type="protein sequence ID" value="MFC3124561.1"/>
    <property type="molecule type" value="Genomic_DNA"/>
</dbReference>
<feature type="transmembrane region" description="Helical" evidence="6">
    <location>
        <begin position="100"/>
        <end position="121"/>
    </location>
</feature>
<dbReference type="PANTHER" id="PTHR38459:SF1">
    <property type="entry name" value="PROPHAGE BACTOPRENOL-LINKED GLUCOSE TRANSLOCASE HOMOLOG"/>
    <property type="match status" value="1"/>
</dbReference>
<comment type="subcellular location">
    <subcellularLocation>
        <location evidence="1">Membrane</location>
        <topology evidence="1">Multi-pass membrane protein</topology>
    </subcellularLocation>
</comment>
<name>A0ABV7FYR6_9PROT</name>
<accession>A0ABV7FYR6</accession>